<keyword evidence="3" id="KW-0808">Transferase</keyword>
<dbReference type="Pfam" id="PF00535">
    <property type="entry name" value="Glycos_transf_2"/>
    <property type="match status" value="1"/>
</dbReference>
<keyword evidence="5" id="KW-0448">Lipopolysaccharide biosynthesis</keyword>
<evidence type="ECO:0000259" key="9">
    <source>
        <dbReference type="Pfam" id="PF00535"/>
    </source>
</evidence>
<evidence type="ECO:0000256" key="7">
    <source>
        <dbReference type="ARBA" id="ARBA00023136"/>
    </source>
</evidence>
<protein>
    <submittedName>
        <fullName evidence="11">NAD-dependent epimerase/dehydratase family protein</fullName>
    </submittedName>
</protein>
<feature type="transmembrane region" description="Helical" evidence="8">
    <location>
        <begin position="595"/>
        <end position="621"/>
    </location>
</feature>
<evidence type="ECO:0000256" key="1">
    <source>
        <dbReference type="ARBA" id="ARBA00022475"/>
    </source>
</evidence>
<dbReference type="InterPro" id="IPR029044">
    <property type="entry name" value="Nucleotide-diphossugar_trans"/>
</dbReference>
<keyword evidence="4 8" id="KW-0812">Transmembrane</keyword>
<evidence type="ECO:0000256" key="5">
    <source>
        <dbReference type="ARBA" id="ARBA00022985"/>
    </source>
</evidence>
<accession>A0ABY9RJW8</accession>
<evidence type="ECO:0000313" key="11">
    <source>
        <dbReference type="EMBL" id="WMW80955.1"/>
    </source>
</evidence>
<gene>
    <name evidence="11" type="ORF">RF679_01415</name>
</gene>
<keyword evidence="7 8" id="KW-0472">Membrane</keyword>
<keyword evidence="6 8" id="KW-1133">Transmembrane helix</keyword>
<evidence type="ECO:0000256" key="6">
    <source>
        <dbReference type="ARBA" id="ARBA00022989"/>
    </source>
</evidence>
<dbReference type="SUPFAM" id="SSF53448">
    <property type="entry name" value="Nucleotide-diphospho-sugar transferases"/>
    <property type="match status" value="1"/>
</dbReference>
<dbReference type="EMBL" id="CP133720">
    <property type="protein sequence ID" value="WMW80955.1"/>
    <property type="molecule type" value="Genomic_DNA"/>
</dbReference>
<dbReference type="InterPro" id="IPR050256">
    <property type="entry name" value="Glycosyltransferase_2"/>
</dbReference>
<keyword evidence="12" id="KW-1185">Reference proteome</keyword>
<keyword evidence="1" id="KW-1003">Cell membrane</keyword>
<evidence type="ECO:0000256" key="2">
    <source>
        <dbReference type="ARBA" id="ARBA00022676"/>
    </source>
</evidence>
<keyword evidence="2" id="KW-0328">Glycosyltransferase</keyword>
<dbReference type="InterPro" id="IPR036291">
    <property type="entry name" value="NAD(P)-bd_dom_sf"/>
</dbReference>
<proteinExistence type="predicted"/>
<dbReference type="Proteomes" id="UP001181355">
    <property type="component" value="Chromosome"/>
</dbReference>
<feature type="domain" description="NAD-dependent epimerase/dehydratase" evidence="10">
    <location>
        <begin position="15"/>
        <end position="245"/>
    </location>
</feature>
<dbReference type="PANTHER" id="PTHR48090:SF3">
    <property type="entry name" value="UNDECAPRENYL-PHOSPHATE 4-DEOXY-4-FORMAMIDO-L-ARABINOSE TRANSFERASE"/>
    <property type="match status" value="1"/>
</dbReference>
<dbReference type="Gene3D" id="3.40.50.720">
    <property type="entry name" value="NAD(P)-binding Rossmann-like Domain"/>
    <property type="match status" value="1"/>
</dbReference>
<dbReference type="SUPFAM" id="SSF51735">
    <property type="entry name" value="NAD(P)-binding Rossmann-fold domains"/>
    <property type="match status" value="1"/>
</dbReference>
<dbReference type="Pfam" id="PF01370">
    <property type="entry name" value="Epimerase"/>
    <property type="match status" value="1"/>
</dbReference>
<dbReference type="RefSeq" id="WP_309482446.1">
    <property type="nucleotide sequence ID" value="NZ_CP133720.1"/>
</dbReference>
<sequence>MDDLQRKILNLQGPILVLGASGFVGANLMRTLLRYRSDVFGTCSKLPAWRLDGLPEENVILCDLMVPANIEVLLDRTRPLTIFDCVSYGAYSFQNDVDLIYRTNVNVAVNLMELLQKRGVHAYIHAGSSSEYGNLASGPAEDAMTAPNSHYAVSKCAVADLIQFKGKMHGLPCMNLRLYSIFGPLEDPARLMPTLVSKGVACELPPFVDPNISRDFVYIDDCCEAFVDAALHLKPELYGESINIGSGRCVTIGELTGIARQMFGIAQEPQFTMPARSWDVQAWYANPQKAQQELGWKARTSVEQGLEKMRKWFCALENPQAYLSSSKQDDLDRHYSVTAIIACYKDAQAIPIMYRRLTDTFLKAGVDYEIIFVNDCSPDDSEEVIRQISKTDRRVLGISHSRNFGSQAAFKSGMELASKNACVLLDGDLQDPPELIEDFIREWRAGYEVVYGRRVKREASWYMGLAYKLFYRLFDAFSYLKIPHDAGDFSLIDKRVVRCILQFPERDLFLRGVRAFAGFKQTGVDYVRPERMFGRSTNNFLKNIGWAKKGILSFSNTPLNVLSAFSAFIFVVVCFLIVIQIGARLLFPEMVPRGLTTVILVELFFGSSTLVAVSLIGEYIAKIFEEVKQRPHFLRRSIVRDGDVRDAAEKASSSSSSLYR</sequence>
<evidence type="ECO:0000259" key="10">
    <source>
        <dbReference type="Pfam" id="PF01370"/>
    </source>
</evidence>
<evidence type="ECO:0000256" key="3">
    <source>
        <dbReference type="ARBA" id="ARBA00022679"/>
    </source>
</evidence>
<dbReference type="CDD" id="cd04187">
    <property type="entry name" value="DPM1_like_bac"/>
    <property type="match status" value="1"/>
</dbReference>
<evidence type="ECO:0000256" key="4">
    <source>
        <dbReference type="ARBA" id="ARBA00022692"/>
    </source>
</evidence>
<evidence type="ECO:0000313" key="12">
    <source>
        <dbReference type="Proteomes" id="UP001181355"/>
    </source>
</evidence>
<dbReference type="PANTHER" id="PTHR48090">
    <property type="entry name" value="UNDECAPRENYL-PHOSPHATE 4-DEOXY-4-FORMAMIDO-L-ARABINOSE TRANSFERASE-RELATED"/>
    <property type="match status" value="1"/>
</dbReference>
<organism evidence="11 12">
    <name type="scientific">Undibacterium cyanobacteriorum</name>
    <dbReference type="NCBI Taxonomy" id="3073561"/>
    <lineage>
        <taxon>Bacteria</taxon>
        <taxon>Pseudomonadati</taxon>
        <taxon>Pseudomonadota</taxon>
        <taxon>Betaproteobacteria</taxon>
        <taxon>Burkholderiales</taxon>
        <taxon>Oxalobacteraceae</taxon>
        <taxon>Undibacterium</taxon>
    </lineage>
</organism>
<dbReference type="InterPro" id="IPR001173">
    <property type="entry name" value="Glyco_trans_2-like"/>
</dbReference>
<name>A0ABY9RJW8_9BURK</name>
<feature type="domain" description="Glycosyltransferase 2-like" evidence="9">
    <location>
        <begin position="339"/>
        <end position="500"/>
    </location>
</feature>
<dbReference type="Gene3D" id="3.90.550.10">
    <property type="entry name" value="Spore Coat Polysaccharide Biosynthesis Protein SpsA, Chain A"/>
    <property type="match status" value="1"/>
</dbReference>
<feature type="transmembrane region" description="Helical" evidence="8">
    <location>
        <begin position="559"/>
        <end position="583"/>
    </location>
</feature>
<reference evidence="11" key="1">
    <citation type="submission" date="2023-09" db="EMBL/GenBank/DDBJ databases">
        <title>Undibacterium sp. 20NA77.5 isolated from freshwater.</title>
        <authorList>
            <person name="Le V."/>
            <person name="Ko S.-R."/>
            <person name="Ahn C.-Y."/>
            <person name="Oh H.-M."/>
        </authorList>
    </citation>
    <scope>NUCLEOTIDE SEQUENCE</scope>
    <source>
        <strain evidence="11">20NA77.5</strain>
    </source>
</reference>
<evidence type="ECO:0000256" key="8">
    <source>
        <dbReference type="SAM" id="Phobius"/>
    </source>
</evidence>
<dbReference type="InterPro" id="IPR001509">
    <property type="entry name" value="Epimerase_deHydtase"/>
</dbReference>